<accession>A0A7I4YKX1</accession>
<dbReference type="WBParaSite" id="HCON_00104620-00001">
    <property type="protein sequence ID" value="HCON_00104620-00001"/>
    <property type="gene ID" value="HCON_00104620"/>
</dbReference>
<reference evidence="8" key="1">
    <citation type="submission" date="2020-12" db="UniProtKB">
        <authorList>
            <consortium name="WormBaseParasite"/>
        </authorList>
    </citation>
    <scope>IDENTIFICATION</scope>
    <source>
        <strain evidence="8">MHco3</strain>
    </source>
</reference>
<feature type="region of interest" description="Disordered" evidence="6">
    <location>
        <begin position="1"/>
        <end position="61"/>
    </location>
</feature>
<keyword evidence="7" id="KW-1185">Reference proteome</keyword>
<comment type="similarity">
    <text evidence="3">Belongs to the HPF1 family.</text>
</comment>
<dbReference type="InterPro" id="IPR019361">
    <property type="entry name" value="HPF1"/>
</dbReference>
<keyword evidence="5" id="KW-0539">Nucleus</keyword>
<dbReference type="GO" id="GO:0005634">
    <property type="term" value="C:nucleus"/>
    <property type="evidence" value="ECO:0007669"/>
    <property type="project" value="UniProtKB-SubCell"/>
</dbReference>
<evidence type="ECO:0000256" key="4">
    <source>
        <dbReference type="ARBA" id="ARBA00022454"/>
    </source>
</evidence>
<organism evidence="7 8">
    <name type="scientific">Haemonchus contortus</name>
    <name type="common">Barber pole worm</name>
    <dbReference type="NCBI Taxonomy" id="6289"/>
    <lineage>
        <taxon>Eukaryota</taxon>
        <taxon>Metazoa</taxon>
        <taxon>Ecdysozoa</taxon>
        <taxon>Nematoda</taxon>
        <taxon>Chromadorea</taxon>
        <taxon>Rhabditida</taxon>
        <taxon>Rhabditina</taxon>
        <taxon>Rhabditomorpha</taxon>
        <taxon>Strongyloidea</taxon>
        <taxon>Trichostrongylidae</taxon>
        <taxon>Haemonchus</taxon>
    </lineage>
</organism>
<dbReference type="AlphaFoldDB" id="A0A7I4YKX1"/>
<evidence type="ECO:0000256" key="5">
    <source>
        <dbReference type="ARBA" id="ARBA00023242"/>
    </source>
</evidence>
<protein>
    <submittedName>
        <fullName evidence="8">DUF2384 domain-containing protein</fullName>
    </submittedName>
</protein>
<dbReference type="GO" id="GO:0006974">
    <property type="term" value="P:DNA damage response"/>
    <property type="evidence" value="ECO:0007669"/>
    <property type="project" value="InterPro"/>
</dbReference>
<comment type="subcellular location">
    <subcellularLocation>
        <location evidence="2">Chromosome</location>
    </subcellularLocation>
    <subcellularLocation>
        <location evidence="1">Nucleus</location>
    </subcellularLocation>
</comment>
<dbReference type="OMA" id="FGHDIFW"/>
<proteinExistence type="inferred from homology"/>
<dbReference type="PANTHER" id="PTHR13386:SF1">
    <property type="entry name" value="HISTONE PARYLATION FACTOR 1"/>
    <property type="match status" value="1"/>
</dbReference>
<evidence type="ECO:0000256" key="1">
    <source>
        <dbReference type="ARBA" id="ARBA00004123"/>
    </source>
</evidence>
<feature type="compositionally biased region" description="Low complexity" evidence="6">
    <location>
        <begin position="1"/>
        <end position="12"/>
    </location>
</feature>
<dbReference type="GO" id="GO:0042393">
    <property type="term" value="F:histone binding"/>
    <property type="evidence" value="ECO:0007669"/>
    <property type="project" value="InterPro"/>
</dbReference>
<feature type="compositionally biased region" description="Polar residues" evidence="6">
    <location>
        <begin position="24"/>
        <end position="33"/>
    </location>
</feature>
<keyword evidence="4" id="KW-0158">Chromosome</keyword>
<evidence type="ECO:0000313" key="7">
    <source>
        <dbReference type="Proteomes" id="UP000025227"/>
    </source>
</evidence>
<dbReference type="Pfam" id="PF10228">
    <property type="entry name" value="HPF1"/>
    <property type="match status" value="1"/>
</dbReference>
<dbReference type="Proteomes" id="UP000025227">
    <property type="component" value="Unplaced"/>
</dbReference>
<dbReference type="GO" id="GO:0072572">
    <property type="term" value="F:poly-ADP-D-ribose binding"/>
    <property type="evidence" value="ECO:0007669"/>
    <property type="project" value="TreeGrafter"/>
</dbReference>
<dbReference type="OrthoDB" id="416496at2759"/>
<evidence type="ECO:0000256" key="6">
    <source>
        <dbReference type="SAM" id="MobiDB-lite"/>
    </source>
</evidence>
<dbReference type="GO" id="GO:0005694">
    <property type="term" value="C:chromosome"/>
    <property type="evidence" value="ECO:0007669"/>
    <property type="project" value="UniProtKB-SubCell"/>
</dbReference>
<evidence type="ECO:0000256" key="3">
    <source>
        <dbReference type="ARBA" id="ARBA00010803"/>
    </source>
</evidence>
<evidence type="ECO:0000256" key="2">
    <source>
        <dbReference type="ARBA" id="ARBA00004286"/>
    </source>
</evidence>
<sequence length="353" mass="39631">CRLEMSSKTTSKNSRKRTGKTSHEQSGASQSKKTPLGLQNKRAKGSPSHIDSAKGSTGDKNVSIPDSVKIPKFITEFYQFAASLWPKEPCLAFEKLKSARLVGLFELLNGELSTLSDDELLLHYRHQTDLPEMQTVLVSDIGRYCLWRDIPNSEDGLVVYVPNEDRFPKIEIVGNRMEHAIVHLAGKAKEAVEPFLPKSTEVGALKQQMKTVCNQRNKKKLGKAPSGAGLWVEVVNDVGYRPISEDAGKIRKTLDLLCSSDDESLRKCKMQWLMELITFAQIATDECDFGMGLELGQWLFLANHEPLDKFAHRLLGIAYSMLGRQEYKKIVDLQMAPGIRRRTDLDARKKTPV</sequence>
<dbReference type="PANTHER" id="PTHR13386">
    <property type="entry name" value="HISTONE PARYLATION FACTOR 1"/>
    <property type="match status" value="1"/>
</dbReference>
<evidence type="ECO:0000313" key="8">
    <source>
        <dbReference type="WBParaSite" id="HCON_00104620-00001"/>
    </source>
</evidence>
<name>A0A7I4YKX1_HAECO</name>